<accession>A0A0A0EIX1</accession>
<dbReference type="PANTHER" id="PTHR44688">
    <property type="entry name" value="DNA-BINDING TRANSCRIPTIONAL ACTIVATOR DEVR_DOSR"/>
    <property type="match status" value="1"/>
</dbReference>
<dbReference type="eggNOG" id="COG2197">
    <property type="taxonomic scope" value="Bacteria"/>
</dbReference>
<dbReference type="InterPro" id="IPR036388">
    <property type="entry name" value="WH-like_DNA-bd_sf"/>
</dbReference>
<dbReference type="NCBIfam" id="TIGR00229">
    <property type="entry name" value="sensory_box"/>
    <property type="match status" value="1"/>
</dbReference>
<dbReference type="SMART" id="SM00421">
    <property type="entry name" value="HTH_LUXR"/>
    <property type="match status" value="1"/>
</dbReference>
<dbReference type="PROSITE" id="PS00622">
    <property type="entry name" value="HTH_LUXR_1"/>
    <property type="match status" value="1"/>
</dbReference>
<evidence type="ECO:0000256" key="3">
    <source>
        <dbReference type="ARBA" id="ARBA00023163"/>
    </source>
</evidence>
<dbReference type="GO" id="GO:0003677">
    <property type="term" value="F:DNA binding"/>
    <property type="evidence" value="ECO:0007669"/>
    <property type="project" value="UniProtKB-KW"/>
</dbReference>
<gene>
    <name evidence="5" type="ORF">ATO9_10710</name>
</gene>
<evidence type="ECO:0000256" key="2">
    <source>
        <dbReference type="ARBA" id="ARBA00023125"/>
    </source>
</evidence>
<keyword evidence="3" id="KW-0804">Transcription</keyword>
<sequence length="182" mass="20752">MLTDLDSAIFDHAPVGLLYSEDRMIRRFNHRFAALFGYDDAALQGQSLAMLYPSLDEFDHTGQHWTKELSAHGAYVDERIMKRRDGGLFWCRVRGQALDPATPLARAVWSFADLSAERPVLALSRRERQVGMLLVEGLTAKEIARRLEISPRTVHVHKNRLMTRFGVRNSLELVRCLTSMPS</sequence>
<dbReference type="CDD" id="cd06170">
    <property type="entry name" value="LuxR_C_like"/>
    <property type="match status" value="1"/>
</dbReference>
<dbReference type="Gene3D" id="3.30.450.20">
    <property type="entry name" value="PAS domain"/>
    <property type="match status" value="1"/>
</dbReference>
<dbReference type="InterPro" id="IPR016032">
    <property type="entry name" value="Sig_transdc_resp-reg_C-effctor"/>
</dbReference>
<dbReference type="Proteomes" id="UP000030004">
    <property type="component" value="Unassembled WGS sequence"/>
</dbReference>
<evidence type="ECO:0000259" key="4">
    <source>
        <dbReference type="PROSITE" id="PS50043"/>
    </source>
</evidence>
<comment type="caution">
    <text evidence="5">The sequence shown here is derived from an EMBL/GenBank/DDBJ whole genome shotgun (WGS) entry which is preliminary data.</text>
</comment>
<dbReference type="PANTHER" id="PTHR44688:SF16">
    <property type="entry name" value="DNA-BINDING TRANSCRIPTIONAL ACTIVATOR DEVR_DOSR"/>
    <property type="match status" value="1"/>
</dbReference>
<dbReference type="InterPro" id="IPR035965">
    <property type="entry name" value="PAS-like_dom_sf"/>
</dbReference>
<evidence type="ECO:0000313" key="5">
    <source>
        <dbReference type="EMBL" id="KGM49137.1"/>
    </source>
</evidence>
<keyword evidence="1" id="KW-0805">Transcription regulation</keyword>
<dbReference type="InterPro" id="IPR000792">
    <property type="entry name" value="Tscrpt_reg_LuxR_C"/>
</dbReference>
<dbReference type="SUPFAM" id="SSF55785">
    <property type="entry name" value="PYP-like sensor domain (PAS domain)"/>
    <property type="match status" value="1"/>
</dbReference>
<dbReference type="InterPro" id="IPR000014">
    <property type="entry name" value="PAS"/>
</dbReference>
<name>A0A0A0EIX1_9RHOB</name>
<protein>
    <submittedName>
        <fullName evidence="5">LuxR family transcriptional regulator</fullName>
    </submittedName>
</protein>
<dbReference type="EMBL" id="AQQX01000003">
    <property type="protein sequence ID" value="KGM49137.1"/>
    <property type="molecule type" value="Genomic_DNA"/>
</dbReference>
<dbReference type="Pfam" id="PF13426">
    <property type="entry name" value="PAS_9"/>
    <property type="match status" value="1"/>
</dbReference>
<dbReference type="PRINTS" id="PR00038">
    <property type="entry name" value="HTHLUXR"/>
</dbReference>
<dbReference type="AlphaFoldDB" id="A0A0A0EIX1"/>
<evidence type="ECO:0000313" key="6">
    <source>
        <dbReference type="Proteomes" id="UP000030004"/>
    </source>
</evidence>
<dbReference type="OrthoDB" id="9782655at2"/>
<dbReference type="CDD" id="cd00130">
    <property type="entry name" value="PAS"/>
    <property type="match status" value="1"/>
</dbReference>
<feature type="domain" description="HTH luxR-type" evidence="4">
    <location>
        <begin position="116"/>
        <end position="181"/>
    </location>
</feature>
<organism evidence="5 6">
    <name type="scientific">Pseudooceanicola atlanticus</name>
    <dbReference type="NCBI Taxonomy" id="1461694"/>
    <lineage>
        <taxon>Bacteria</taxon>
        <taxon>Pseudomonadati</taxon>
        <taxon>Pseudomonadota</taxon>
        <taxon>Alphaproteobacteria</taxon>
        <taxon>Rhodobacterales</taxon>
        <taxon>Paracoccaceae</taxon>
        <taxon>Pseudooceanicola</taxon>
    </lineage>
</organism>
<keyword evidence="2" id="KW-0238">DNA-binding</keyword>
<dbReference type="Gene3D" id="1.10.10.10">
    <property type="entry name" value="Winged helix-like DNA-binding domain superfamily/Winged helix DNA-binding domain"/>
    <property type="match status" value="1"/>
</dbReference>
<dbReference type="PROSITE" id="PS50043">
    <property type="entry name" value="HTH_LUXR_2"/>
    <property type="match status" value="1"/>
</dbReference>
<proteinExistence type="predicted"/>
<dbReference type="GO" id="GO:0006355">
    <property type="term" value="P:regulation of DNA-templated transcription"/>
    <property type="evidence" value="ECO:0007669"/>
    <property type="project" value="InterPro"/>
</dbReference>
<dbReference type="SUPFAM" id="SSF46894">
    <property type="entry name" value="C-terminal effector domain of the bipartite response regulators"/>
    <property type="match status" value="1"/>
</dbReference>
<dbReference type="STRING" id="1461694.ATO9_10710"/>
<evidence type="ECO:0000256" key="1">
    <source>
        <dbReference type="ARBA" id="ARBA00023015"/>
    </source>
</evidence>
<dbReference type="Pfam" id="PF00196">
    <property type="entry name" value="GerE"/>
    <property type="match status" value="1"/>
</dbReference>
<keyword evidence="6" id="KW-1185">Reference proteome</keyword>
<reference evidence="5 6" key="1">
    <citation type="journal article" date="2015" name="Antonie Van Leeuwenhoek">
        <title>Pseudooceanicola atlanticus gen. nov. sp. nov., isolated from surface seawater of the Atlantic Ocean and reclassification of Oceanicola batsensis, Oceanicola marinus, Oceanicola nitratireducens, Oceanicola nanhaiensis, Oceanicola antarcticus and Oceanicola flagellatus, as Pseudooceanicola batsensis comb. nov., Pseudooceanicola marinus comb. nov., Pseudooceanicola nitratireducens comb. nov., Pseudooceanicola nanhaiensis comb. nov., Pseudooceanicola antarcticus comb. nov., and Pseudooceanicola flagellatus comb. nov.</title>
        <authorList>
            <person name="Lai Q."/>
            <person name="Li G."/>
            <person name="Liu X."/>
            <person name="Du Y."/>
            <person name="Sun F."/>
            <person name="Shao Z."/>
        </authorList>
    </citation>
    <scope>NUCLEOTIDE SEQUENCE [LARGE SCALE GENOMIC DNA]</scope>
    <source>
        <strain evidence="5 6">22II-s11g</strain>
    </source>
</reference>